<dbReference type="RefSeq" id="XP_056042734.1">
    <property type="nucleotide sequence ID" value="XM_056186029.1"/>
</dbReference>
<dbReference type="Proteomes" id="UP001217417">
    <property type="component" value="Unassembled WGS sequence"/>
</dbReference>
<dbReference type="EMBL" id="JARPMG010000007">
    <property type="protein sequence ID" value="KAJ8099284.1"/>
    <property type="molecule type" value="Genomic_DNA"/>
</dbReference>
<dbReference type="InterPro" id="IPR013959">
    <property type="entry name" value="DASH_Dad4"/>
</dbReference>
<comment type="caution">
    <text evidence="1">The sequence shown here is derived from an EMBL/GenBank/DDBJ whole genome shotgun (WGS) entry which is preliminary data.</text>
</comment>
<reference evidence="1" key="1">
    <citation type="submission" date="2023-03" db="EMBL/GenBank/DDBJ databases">
        <title>Near-Complete genome sequence of Lipomyces tetrasporous NRRL Y-64009, an oleaginous yeast capable of growing on lignocellulosic hydrolysates.</title>
        <authorList>
            <consortium name="Lawrence Berkeley National Laboratory"/>
            <person name="Jagtap S.S."/>
            <person name="Liu J.-J."/>
            <person name="Walukiewicz H.E."/>
            <person name="Pangilinan J."/>
            <person name="Lipzen A."/>
            <person name="Ahrendt S."/>
            <person name="Koriabine M."/>
            <person name="Cobaugh K."/>
            <person name="Salamov A."/>
            <person name="Yoshinaga Y."/>
            <person name="Ng V."/>
            <person name="Daum C."/>
            <person name="Grigoriev I.V."/>
            <person name="Slininger P.J."/>
            <person name="Dien B.S."/>
            <person name="Jin Y.-S."/>
            <person name="Rao C.V."/>
        </authorList>
    </citation>
    <scope>NUCLEOTIDE SEQUENCE</scope>
    <source>
        <strain evidence="1">NRRL Y-64009</strain>
    </source>
</reference>
<proteinExistence type="predicted"/>
<dbReference type="GO" id="GO:0072686">
    <property type="term" value="C:mitotic spindle"/>
    <property type="evidence" value="ECO:0007669"/>
    <property type="project" value="InterPro"/>
</dbReference>
<name>A0AAD7QQ20_9ASCO</name>
<evidence type="ECO:0000313" key="2">
    <source>
        <dbReference type="Proteomes" id="UP001217417"/>
    </source>
</evidence>
<dbReference type="AlphaFoldDB" id="A0AAD7QQ20"/>
<gene>
    <name evidence="1" type="ORF">POJ06DRAFT_239177</name>
</gene>
<accession>A0AAD7QQ20</accession>
<protein>
    <submittedName>
        <fullName evidence="1">Uncharacterized protein</fullName>
    </submittedName>
</protein>
<dbReference type="GeneID" id="80881195"/>
<dbReference type="GO" id="GO:0042729">
    <property type="term" value="C:DASH complex"/>
    <property type="evidence" value="ECO:0007669"/>
    <property type="project" value="InterPro"/>
</dbReference>
<evidence type="ECO:0000313" key="1">
    <source>
        <dbReference type="EMBL" id="KAJ8099284.1"/>
    </source>
</evidence>
<dbReference type="GO" id="GO:0008608">
    <property type="term" value="P:attachment of spindle microtubules to kinetochore"/>
    <property type="evidence" value="ECO:0007669"/>
    <property type="project" value="InterPro"/>
</dbReference>
<organism evidence="1 2">
    <name type="scientific">Lipomyces tetrasporus</name>
    <dbReference type="NCBI Taxonomy" id="54092"/>
    <lineage>
        <taxon>Eukaryota</taxon>
        <taxon>Fungi</taxon>
        <taxon>Dikarya</taxon>
        <taxon>Ascomycota</taxon>
        <taxon>Saccharomycotina</taxon>
        <taxon>Lipomycetes</taxon>
        <taxon>Lipomycetales</taxon>
        <taxon>Lipomycetaceae</taxon>
        <taxon>Lipomyces</taxon>
    </lineage>
</organism>
<dbReference type="Pfam" id="PF08650">
    <property type="entry name" value="DASH_Dad4"/>
    <property type="match status" value="1"/>
</dbReference>
<keyword evidence="2" id="KW-1185">Reference proteome</keyword>
<sequence length="257" mass="29866">MIRPPGKLAIVSDSFIGSTPYPHVIRQTGFWRSKHGNPLLLFFYLRDWAPVARNETRLVATAKLLVPSTGFYHRQLRRLRIDTEIHGVTFEKQQTLPLVIVAMENPHEQVQNALLARIITNVTKWNYIANTGAHTFTNSTAQEKLNEAIIVLNRVLQVGIRLLLRRCCPYCWKAALTWLLPELMIAYLGRQQRKYERRAIITDVGELSTERVVQSRKHRLIRKTYMRRIDVEADGLRYLRRVQIESSYAICQCRQSG</sequence>